<proteinExistence type="predicted"/>
<gene>
    <name evidence="1" type="ORF">I4Q42_25410</name>
</gene>
<dbReference type="InterPro" id="IPR014056">
    <property type="entry name" value="TypeIITA-like_toxin_pred"/>
</dbReference>
<organism evidence="1 2">
    <name type="scientific">Caulobacter hibisci</name>
    <dbReference type="NCBI Taxonomy" id="2035993"/>
    <lineage>
        <taxon>Bacteria</taxon>
        <taxon>Pseudomonadati</taxon>
        <taxon>Pseudomonadota</taxon>
        <taxon>Alphaproteobacteria</taxon>
        <taxon>Caulobacterales</taxon>
        <taxon>Caulobacteraceae</taxon>
        <taxon>Caulobacter</taxon>
    </lineage>
</organism>
<evidence type="ECO:0000313" key="2">
    <source>
        <dbReference type="Proteomes" id="UP000639859"/>
    </source>
</evidence>
<dbReference type="Proteomes" id="UP000639859">
    <property type="component" value="Unassembled WGS sequence"/>
</dbReference>
<sequence length="103" mass="11489">MIEVRETEIFRRWMAELRDAVAKARIAARIRQLAFGLLGDIRPVGEGVSELRVHVGPGYRVYVVQRGEVLIVVLCAGDKNFQARDITRAKALARELDENGGDA</sequence>
<dbReference type="PANTHER" id="PTHR41791">
    <property type="entry name" value="SSL7039 PROTEIN"/>
    <property type="match status" value="1"/>
</dbReference>
<evidence type="ECO:0000313" key="1">
    <source>
        <dbReference type="EMBL" id="MBI1687023.1"/>
    </source>
</evidence>
<dbReference type="PIRSF" id="PIRSF028744">
    <property type="entry name" value="Addict_mod_HI1419"/>
    <property type="match status" value="1"/>
</dbReference>
<protein>
    <submittedName>
        <fullName evidence="1">Type II toxin-antitoxin system RelE/ParE family toxin</fullName>
    </submittedName>
</protein>
<accession>A0ABS0T585</accession>
<dbReference type="RefSeq" id="WP_198578906.1">
    <property type="nucleotide sequence ID" value="NZ_JADWOX010000035.1"/>
</dbReference>
<dbReference type="NCBIfam" id="TIGR02683">
    <property type="entry name" value="upstrm_HI1419"/>
    <property type="match status" value="1"/>
</dbReference>
<keyword evidence="2" id="KW-1185">Reference proteome</keyword>
<dbReference type="EMBL" id="JADWOX010000035">
    <property type="protein sequence ID" value="MBI1687023.1"/>
    <property type="molecule type" value="Genomic_DNA"/>
</dbReference>
<reference evidence="1 2" key="1">
    <citation type="submission" date="2020-11" db="EMBL/GenBank/DDBJ databases">
        <title>genome sequence of strain KACC 18849.</title>
        <authorList>
            <person name="Gao J."/>
            <person name="Zhang X."/>
        </authorList>
    </citation>
    <scope>NUCLEOTIDE SEQUENCE [LARGE SCALE GENOMIC DNA]</scope>
    <source>
        <strain evidence="1 2">KACC 18849</strain>
    </source>
</reference>
<dbReference type="PANTHER" id="PTHR41791:SF1">
    <property type="entry name" value="SSL7039 PROTEIN"/>
    <property type="match status" value="1"/>
</dbReference>
<comment type="caution">
    <text evidence="1">The sequence shown here is derived from an EMBL/GenBank/DDBJ whole genome shotgun (WGS) entry which is preliminary data.</text>
</comment>
<name>A0ABS0T585_9CAUL</name>